<evidence type="ECO:0000256" key="8">
    <source>
        <dbReference type="PIRNR" id="PIRNR005091"/>
    </source>
</evidence>
<sequence>MLFSNFVFGGMLMMNPILLFTVVLMAKVVFFQNLVFGENDVKVLLLRELPFILLLHFLIELLAGKRRLPFYFLTSAVFSLALLSIAVYHDFYGSLLTYQALAQAGQIGELTESIVEIFNPWYLLFFVDLVLLVVYKKFKPQNLKIRKANYAVVSAVCAGAILVSVWQVEQKDIINEMKKAEQMGMFNYQFALAVGGAVHSQEPELEDITQARIQELKGTTPVAKPQDFGLAKHKDVIVVQLESFQNFLIGLKIDGKEVTPNLNKLLKESLYFPNFYQQVGKGNTSDAEFMLNTSIYPLGDYAMSQKFGNRDIPSLAKLLKPYNYESATFHTNELEFWNRNQMYQALGFEKTFDKSFFGEEETISFGASDRILYEKTVPELKKIKQSGKHIYANLIAMSSHHPFKLPEELNVFEIPEELKGTPLGGYIESTAYVDSQVGHLVELLKANGLYKDTLLVFYGDHVALGANALNETEAAYMSDWLGTDYSALESFNVPLLMKVPGKKAQVLPTVGGQIDLLPTIVNLLGVKMDDQIYFGQDLLNYSKNVLPERFYLPTGSFINNEILFRPGLSYHDGTAVTLATQEEAEKVEEYAEQFTRALELLKLSDGYVRSLPVRQP</sequence>
<feature type="transmembrane region" description="Helical" evidence="12">
    <location>
        <begin position="12"/>
        <end position="32"/>
    </location>
</feature>
<evidence type="ECO:0000256" key="2">
    <source>
        <dbReference type="ARBA" id="ARBA00004936"/>
    </source>
</evidence>
<accession>A0A223D3I1</accession>
<evidence type="ECO:0000256" key="11">
    <source>
        <dbReference type="PIRSR" id="PIRSR005091-3"/>
    </source>
</evidence>
<feature type="binding site" evidence="11">
    <location>
        <position position="460"/>
    </location>
    <ligand>
        <name>Mn(2+)</name>
        <dbReference type="ChEBI" id="CHEBI:29035"/>
    </ligand>
</feature>
<evidence type="ECO:0000256" key="9">
    <source>
        <dbReference type="PIRSR" id="PIRSR005091-1"/>
    </source>
</evidence>
<feature type="binding site" evidence="10">
    <location>
        <position position="400"/>
    </location>
    <ligand>
        <name>substrate</name>
    </ligand>
</feature>
<dbReference type="AlphaFoldDB" id="A0A223D3I1"/>
<dbReference type="SUPFAM" id="SSF53649">
    <property type="entry name" value="Alkaline phosphatase-like"/>
    <property type="match status" value="1"/>
</dbReference>
<feature type="binding site" evidence="11">
    <location>
        <position position="284"/>
    </location>
    <ligand>
        <name>Mn(2+)</name>
        <dbReference type="ChEBI" id="CHEBI:29035"/>
    </ligand>
</feature>
<dbReference type="InterPro" id="IPR050448">
    <property type="entry name" value="OpgB/LTA_synthase_biosynth"/>
</dbReference>
<evidence type="ECO:0000256" key="12">
    <source>
        <dbReference type="SAM" id="Phobius"/>
    </source>
</evidence>
<reference evidence="14 15" key="1">
    <citation type="journal article" date="2015" name="Int. J. Syst. Evol. Microbiol.">
        <title>Tumebacillus algifaecis sp. nov., isolated from decomposing algal scum.</title>
        <authorList>
            <person name="Wu Y.F."/>
            <person name="Zhang B."/>
            <person name="Xing P."/>
            <person name="Wu Q.L."/>
            <person name="Liu S.J."/>
        </authorList>
    </citation>
    <scope>NUCLEOTIDE SEQUENCE [LARGE SCALE GENOMIC DNA]</scope>
    <source>
        <strain evidence="14 15">THMBR28</strain>
    </source>
</reference>
<feature type="active site" evidence="9">
    <location>
        <position position="284"/>
    </location>
</feature>
<evidence type="ECO:0000256" key="10">
    <source>
        <dbReference type="PIRSR" id="PIRSR005091-2"/>
    </source>
</evidence>
<feature type="binding site" evidence="11">
    <location>
        <position position="461"/>
    </location>
    <ligand>
        <name>Mn(2+)</name>
        <dbReference type="ChEBI" id="CHEBI:29035"/>
    </ligand>
</feature>
<evidence type="ECO:0000256" key="1">
    <source>
        <dbReference type="ARBA" id="ARBA00004651"/>
    </source>
</evidence>
<evidence type="ECO:0000256" key="7">
    <source>
        <dbReference type="ARBA" id="ARBA00023136"/>
    </source>
</evidence>
<keyword evidence="5 12" id="KW-0812">Transmembrane</keyword>
<name>A0A223D3I1_9BACL</name>
<keyword evidence="15" id="KW-1185">Reference proteome</keyword>
<dbReference type="PANTHER" id="PTHR47371">
    <property type="entry name" value="LIPOTEICHOIC ACID SYNTHASE"/>
    <property type="match status" value="1"/>
</dbReference>
<dbReference type="InterPro" id="IPR012160">
    <property type="entry name" value="LtaS-like"/>
</dbReference>
<feature type="domain" description="Sulfatase N-terminal" evidence="13">
    <location>
        <begin position="235"/>
        <end position="526"/>
    </location>
</feature>
<keyword evidence="4 8" id="KW-1003">Cell membrane</keyword>
<gene>
    <name evidence="14" type="ORF">CIG75_15460</name>
</gene>
<comment type="similarity">
    <text evidence="3 8">Belongs to the LTA synthase family.</text>
</comment>
<feature type="binding site" evidence="11">
    <location>
        <position position="242"/>
    </location>
    <ligand>
        <name>Mn(2+)</name>
        <dbReference type="ChEBI" id="CHEBI:29035"/>
    </ligand>
</feature>
<dbReference type="KEGG" id="tab:CIG75_15460"/>
<evidence type="ECO:0000256" key="6">
    <source>
        <dbReference type="ARBA" id="ARBA00022989"/>
    </source>
</evidence>
<keyword evidence="10" id="KW-0479">Metal-binding</keyword>
<keyword evidence="6 12" id="KW-1133">Transmembrane helix</keyword>
<dbReference type="GO" id="GO:0046872">
    <property type="term" value="F:metal ion binding"/>
    <property type="evidence" value="ECO:0007669"/>
    <property type="project" value="UniProtKB-KW"/>
</dbReference>
<evidence type="ECO:0000256" key="5">
    <source>
        <dbReference type="ARBA" id="ARBA00022692"/>
    </source>
</evidence>
<dbReference type="InterPro" id="IPR017850">
    <property type="entry name" value="Alkaline_phosphatase_core_sf"/>
</dbReference>
<proteinExistence type="inferred from homology"/>
<dbReference type="PIRSF" id="PIRSF005091">
    <property type="entry name" value="Mmb_sulf_HI1246"/>
    <property type="match status" value="1"/>
</dbReference>
<keyword evidence="7 8" id="KW-0472">Membrane</keyword>
<keyword evidence="10" id="KW-0464">Manganese</keyword>
<dbReference type="Gene3D" id="3.40.720.10">
    <property type="entry name" value="Alkaline Phosphatase, subunit A"/>
    <property type="match status" value="1"/>
</dbReference>
<evidence type="ECO:0000256" key="4">
    <source>
        <dbReference type="ARBA" id="ARBA00022475"/>
    </source>
</evidence>
<protein>
    <recommendedName>
        <fullName evidence="13">Sulfatase N-terminal domain-containing protein</fullName>
    </recommendedName>
</protein>
<dbReference type="PANTHER" id="PTHR47371:SF3">
    <property type="entry name" value="PHOSPHOGLYCEROL TRANSFERASE I"/>
    <property type="match status" value="1"/>
</dbReference>
<dbReference type="Proteomes" id="UP000214688">
    <property type="component" value="Chromosome"/>
</dbReference>
<comment type="subcellular location">
    <subcellularLocation>
        <location evidence="1">Cell membrane</location>
        <topology evidence="1">Multi-pass membrane protein</topology>
    </subcellularLocation>
</comment>
<dbReference type="CDD" id="cd16015">
    <property type="entry name" value="LTA_synthase"/>
    <property type="match status" value="1"/>
</dbReference>
<evidence type="ECO:0000259" key="13">
    <source>
        <dbReference type="Pfam" id="PF00884"/>
    </source>
</evidence>
<evidence type="ECO:0000313" key="15">
    <source>
        <dbReference type="Proteomes" id="UP000214688"/>
    </source>
</evidence>
<feature type="transmembrane region" description="Helical" evidence="12">
    <location>
        <begin position="150"/>
        <end position="168"/>
    </location>
</feature>
<dbReference type="InterPro" id="IPR000917">
    <property type="entry name" value="Sulfatase_N"/>
</dbReference>
<dbReference type="GO" id="GO:0005886">
    <property type="term" value="C:plasma membrane"/>
    <property type="evidence" value="ECO:0007669"/>
    <property type="project" value="UniProtKB-SubCell"/>
</dbReference>
<feature type="transmembrane region" description="Helical" evidence="12">
    <location>
        <begin position="44"/>
        <end position="63"/>
    </location>
</feature>
<comment type="pathway">
    <text evidence="2">Cell wall biogenesis; lipoteichoic acid biosynthesis.</text>
</comment>
<evidence type="ECO:0000313" key="14">
    <source>
        <dbReference type="EMBL" id="ASS76199.1"/>
    </source>
</evidence>
<evidence type="ECO:0000256" key="3">
    <source>
        <dbReference type="ARBA" id="ARBA00009983"/>
    </source>
</evidence>
<feature type="transmembrane region" description="Helical" evidence="12">
    <location>
        <begin position="70"/>
        <end position="88"/>
    </location>
</feature>
<organism evidence="14 15">
    <name type="scientific">Tumebacillus algifaecis</name>
    <dbReference type="NCBI Taxonomy" id="1214604"/>
    <lineage>
        <taxon>Bacteria</taxon>
        <taxon>Bacillati</taxon>
        <taxon>Bacillota</taxon>
        <taxon>Bacilli</taxon>
        <taxon>Bacillales</taxon>
        <taxon>Alicyclobacillaceae</taxon>
        <taxon>Tumebacillus</taxon>
    </lineage>
</organism>
<dbReference type="EMBL" id="CP022657">
    <property type="protein sequence ID" value="ASS76199.1"/>
    <property type="molecule type" value="Genomic_DNA"/>
</dbReference>
<dbReference type="Gene3D" id="3.30.1120.170">
    <property type="match status" value="1"/>
</dbReference>
<feature type="transmembrane region" description="Helical" evidence="12">
    <location>
        <begin position="121"/>
        <end position="138"/>
    </location>
</feature>
<dbReference type="Pfam" id="PF00884">
    <property type="entry name" value="Sulfatase"/>
    <property type="match status" value="1"/>
</dbReference>